<keyword evidence="8" id="KW-0520">NAD</keyword>
<dbReference type="PRINTS" id="PR01537">
    <property type="entry name" value="INTRLKN1R1F"/>
</dbReference>
<evidence type="ECO:0000256" key="13">
    <source>
        <dbReference type="ARBA" id="ARBA00023198"/>
    </source>
</evidence>
<evidence type="ECO:0000313" key="19">
    <source>
        <dbReference type="Proteomes" id="UP000695026"/>
    </source>
</evidence>
<feature type="domain" description="Ig-like" evidence="18">
    <location>
        <begin position="134"/>
        <end position="203"/>
    </location>
</feature>
<evidence type="ECO:0000256" key="16">
    <source>
        <dbReference type="SAM" id="SignalP"/>
    </source>
</evidence>
<dbReference type="PROSITE" id="PS50835">
    <property type="entry name" value="IG_LIKE"/>
    <property type="match status" value="2"/>
</dbReference>
<dbReference type="PANTHER" id="PTHR11890:SF6">
    <property type="entry name" value="INTERLEUKIN-18 RECEPTOR 1"/>
    <property type="match status" value="1"/>
</dbReference>
<dbReference type="RefSeq" id="XP_007439446.1">
    <property type="nucleotide sequence ID" value="XM_007439384.3"/>
</dbReference>
<gene>
    <name evidence="20" type="primary">IL18R1</name>
</gene>
<keyword evidence="4 16" id="KW-0732">Signal</keyword>
<keyword evidence="10" id="KW-1015">Disulfide bond</keyword>
<comment type="subcellular location">
    <subcellularLocation>
        <location evidence="1">Membrane</location>
        <topology evidence="1">Single-pass type I membrane protein</topology>
    </subcellularLocation>
</comment>
<evidence type="ECO:0000256" key="12">
    <source>
        <dbReference type="ARBA" id="ARBA00023180"/>
    </source>
</evidence>
<evidence type="ECO:0000256" key="15">
    <source>
        <dbReference type="SAM" id="Phobius"/>
    </source>
</evidence>
<feature type="signal peptide" evidence="16">
    <location>
        <begin position="1"/>
        <end position="19"/>
    </location>
</feature>
<dbReference type="Pfam" id="PF18452">
    <property type="entry name" value="Ig_6"/>
    <property type="match status" value="1"/>
</dbReference>
<protein>
    <submittedName>
        <fullName evidence="20">Interleukin-18 receptor 1</fullName>
    </submittedName>
</protein>
<dbReference type="CTD" id="8809"/>
<feature type="domain" description="Ig-like" evidence="18">
    <location>
        <begin position="3"/>
        <end position="110"/>
    </location>
</feature>
<evidence type="ECO:0000256" key="2">
    <source>
        <dbReference type="ARBA" id="ARBA00009752"/>
    </source>
</evidence>
<evidence type="ECO:0000256" key="7">
    <source>
        <dbReference type="ARBA" id="ARBA00022989"/>
    </source>
</evidence>
<evidence type="ECO:0000256" key="10">
    <source>
        <dbReference type="ARBA" id="ARBA00023157"/>
    </source>
</evidence>
<dbReference type="GO" id="GO:0042008">
    <property type="term" value="F:interleukin-18 receptor activity"/>
    <property type="evidence" value="ECO:0007669"/>
    <property type="project" value="TreeGrafter"/>
</dbReference>
<dbReference type="SMART" id="SM00409">
    <property type="entry name" value="IG"/>
    <property type="match status" value="2"/>
</dbReference>
<dbReference type="GO" id="GO:0042007">
    <property type="term" value="F:interleukin-18 binding"/>
    <property type="evidence" value="ECO:0007669"/>
    <property type="project" value="TreeGrafter"/>
</dbReference>
<dbReference type="GO" id="GO:0004908">
    <property type="term" value="F:interleukin-1 receptor activity"/>
    <property type="evidence" value="ECO:0007669"/>
    <property type="project" value="InterPro"/>
</dbReference>
<dbReference type="KEGG" id="pbi:103060093"/>
<keyword evidence="19" id="KW-1185">Reference proteome</keyword>
<evidence type="ECO:0000256" key="5">
    <source>
        <dbReference type="ARBA" id="ARBA00022737"/>
    </source>
</evidence>
<feature type="transmembrane region" description="Helical" evidence="15">
    <location>
        <begin position="335"/>
        <end position="360"/>
    </location>
</feature>
<dbReference type="InterPro" id="IPR036179">
    <property type="entry name" value="Ig-like_dom_sf"/>
</dbReference>
<dbReference type="OrthoDB" id="9940746at2759"/>
<reference evidence="20" key="1">
    <citation type="submission" date="2025-08" db="UniProtKB">
        <authorList>
            <consortium name="RefSeq"/>
        </authorList>
    </citation>
    <scope>IDENTIFICATION</scope>
    <source>
        <tissue evidence="20">Liver</tissue>
    </source>
</reference>
<dbReference type="CDD" id="cd00096">
    <property type="entry name" value="Ig"/>
    <property type="match status" value="1"/>
</dbReference>
<keyword evidence="12" id="KW-0325">Glycoprotein</keyword>
<dbReference type="PROSITE" id="PS50104">
    <property type="entry name" value="TIR"/>
    <property type="match status" value="1"/>
</dbReference>
<dbReference type="InterPro" id="IPR004074">
    <property type="entry name" value="IL-1_rcpt_I/II-typ"/>
</dbReference>
<feature type="chain" id="PRO_5039934865" evidence="16">
    <location>
        <begin position="20"/>
        <end position="565"/>
    </location>
</feature>
<dbReference type="GO" id="GO:0016020">
    <property type="term" value="C:membrane"/>
    <property type="evidence" value="ECO:0007669"/>
    <property type="project" value="UniProtKB-SubCell"/>
</dbReference>
<dbReference type="InterPro" id="IPR013783">
    <property type="entry name" value="Ig-like_fold"/>
</dbReference>
<evidence type="ECO:0000256" key="14">
    <source>
        <dbReference type="ARBA" id="ARBA00023319"/>
    </source>
</evidence>
<keyword evidence="9 15" id="KW-0472">Membrane</keyword>
<dbReference type="Gene3D" id="2.60.40.10">
    <property type="entry name" value="Immunoglobulins"/>
    <property type="match status" value="3"/>
</dbReference>
<dbReference type="GO" id="GO:0016787">
    <property type="term" value="F:hydrolase activity"/>
    <property type="evidence" value="ECO:0007669"/>
    <property type="project" value="UniProtKB-KW"/>
</dbReference>
<name>A0A9F2R867_PYTBI</name>
<evidence type="ECO:0000256" key="8">
    <source>
        <dbReference type="ARBA" id="ARBA00023027"/>
    </source>
</evidence>
<dbReference type="Pfam" id="PF01582">
    <property type="entry name" value="TIR"/>
    <property type="match status" value="1"/>
</dbReference>
<dbReference type="GO" id="GO:0006954">
    <property type="term" value="P:inflammatory response"/>
    <property type="evidence" value="ECO:0007669"/>
    <property type="project" value="UniProtKB-KW"/>
</dbReference>
<keyword evidence="6" id="KW-0378">Hydrolase</keyword>
<dbReference type="InterPro" id="IPR035897">
    <property type="entry name" value="Toll_tir_struct_dom_sf"/>
</dbReference>
<dbReference type="Proteomes" id="UP000695026">
    <property type="component" value="Unplaced"/>
</dbReference>
<feature type="domain" description="TIR" evidence="17">
    <location>
        <begin position="382"/>
        <end position="529"/>
    </location>
</feature>
<evidence type="ECO:0000259" key="18">
    <source>
        <dbReference type="PROSITE" id="PS50835"/>
    </source>
</evidence>
<dbReference type="AlphaFoldDB" id="A0A9F2R867"/>
<keyword evidence="3 15" id="KW-0812">Transmembrane</keyword>
<keyword evidence="5" id="KW-0677">Repeat</keyword>
<dbReference type="Pfam" id="PF13895">
    <property type="entry name" value="Ig_2"/>
    <property type="match status" value="1"/>
</dbReference>
<accession>A0A9F2R867</accession>
<evidence type="ECO:0000256" key="9">
    <source>
        <dbReference type="ARBA" id="ARBA00023136"/>
    </source>
</evidence>
<evidence type="ECO:0000259" key="17">
    <source>
        <dbReference type="PROSITE" id="PS50104"/>
    </source>
</evidence>
<dbReference type="PRINTS" id="PR01536">
    <property type="entry name" value="INTRLKN1R12F"/>
</dbReference>
<dbReference type="InterPro" id="IPR015621">
    <property type="entry name" value="IL-1_rcpt_fam"/>
</dbReference>
<evidence type="ECO:0000256" key="6">
    <source>
        <dbReference type="ARBA" id="ARBA00022801"/>
    </source>
</evidence>
<dbReference type="PANTHER" id="PTHR11890">
    <property type="entry name" value="INTERLEUKIN-1 RECEPTOR FAMILY MEMBER"/>
    <property type="match status" value="1"/>
</dbReference>
<dbReference type="InterPro" id="IPR000157">
    <property type="entry name" value="TIR_dom"/>
</dbReference>
<keyword evidence="13" id="KW-0395">Inflammatory response</keyword>
<evidence type="ECO:0000256" key="11">
    <source>
        <dbReference type="ARBA" id="ARBA00023170"/>
    </source>
</evidence>
<evidence type="ECO:0000313" key="20">
    <source>
        <dbReference type="RefSeq" id="XP_007439446.1"/>
    </source>
</evidence>
<keyword evidence="11 20" id="KW-0675">Receptor</keyword>
<dbReference type="SUPFAM" id="SSF48726">
    <property type="entry name" value="Immunoglobulin"/>
    <property type="match status" value="2"/>
</dbReference>
<evidence type="ECO:0000256" key="1">
    <source>
        <dbReference type="ARBA" id="ARBA00004479"/>
    </source>
</evidence>
<organism evidence="19 20">
    <name type="scientific">Python bivittatus</name>
    <name type="common">Burmese python</name>
    <name type="synonym">Python molurus bivittatus</name>
    <dbReference type="NCBI Taxonomy" id="176946"/>
    <lineage>
        <taxon>Eukaryota</taxon>
        <taxon>Metazoa</taxon>
        <taxon>Chordata</taxon>
        <taxon>Craniata</taxon>
        <taxon>Vertebrata</taxon>
        <taxon>Euteleostomi</taxon>
        <taxon>Lepidosauria</taxon>
        <taxon>Squamata</taxon>
        <taxon>Bifurcata</taxon>
        <taxon>Unidentata</taxon>
        <taxon>Episquamata</taxon>
        <taxon>Toxicofera</taxon>
        <taxon>Serpentes</taxon>
        <taxon>Henophidia</taxon>
        <taxon>Pythonidae</taxon>
        <taxon>Python</taxon>
    </lineage>
</organism>
<dbReference type="InterPro" id="IPR041416">
    <property type="entry name" value="IL-1RAcP-like_ig"/>
</dbReference>
<sequence>MYPENLAVLLLLILSFISSGKLCMWRSPINALEEEYFLLCCSEGPRVEGQVAHWYKEKEGKQVLVHRESRIDLNGTNLQFWPVVLNDTGIYDCCLSNGIQEKPCKKWSLNVVKRDKNNCFTEEHVHTGIVGVVGKSYFFTCSDTDDSVNVVDLTWYKNCVEIVDKRGKEKWHIDQLTEEDGGKYTCVKTVVHAGKRYNSTSTTRLKVKGTEENVTPKLIGPDHNVFKTEIGKEEILNCTVFLGYSKNFVRFQYVFYWIESGVIIETCQKSSSLCQMEEYEYDKDGKKHAVSQLWFKSVKEEDINSLYTCTFTENKPITQTFILQKESNPDLPVHVFTTGMIMAIMFSFVAVMMVILCVIFKIELFLLFRVITGKDETLEDGKLYDAFVSYLKDSTPICGEERKFALEILPKTLEDHFGYKLCIFERDISPGGAIVDDIQSFIDRSRRLIIILSRNYISDQVMFELEIGLHKALVERKIKVILIEYTPKSYFDFLPKSLELLSSSQVVKWKEEKSLPLNSKFWKKLRYAMPAKPTMSAVCQGVTLQDRQKRTSAFCITPKPSIACY</sequence>
<keyword evidence="7 15" id="KW-1133">Transmembrane helix</keyword>
<dbReference type="Gene3D" id="3.40.50.10140">
    <property type="entry name" value="Toll/interleukin-1 receptor homology (TIR) domain"/>
    <property type="match status" value="1"/>
</dbReference>
<keyword evidence="14" id="KW-0393">Immunoglobulin domain</keyword>
<comment type="similarity">
    <text evidence="2">Belongs to the interleukin-1 receptor family.</text>
</comment>
<evidence type="ECO:0000256" key="4">
    <source>
        <dbReference type="ARBA" id="ARBA00022729"/>
    </source>
</evidence>
<dbReference type="SMART" id="SM00255">
    <property type="entry name" value="TIR"/>
    <property type="match status" value="1"/>
</dbReference>
<evidence type="ECO:0000256" key="3">
    <source>
        <dbReference type="ARBA" id="ARBA00022692"/>
    </source>
</evidence>
<proteinExistence type="inferred from homology"/>
<dbReference type="SUPFAM" id="SSF52200">
    <property type="entry name" value="Toll/Interleukin receptor TIR domain"/>
    <property type="match status" value="1"/>
</dbReference>
<dbReference type="FunFam" id="3.40.50.10140:FF:000002">
    <property type="entry name" value="Interleukin 1 receptor accessory protein"/>
    <property type="match status" value="1"/>
</dbReference>
<dbReference type="OMA" id="HFMGRDE"/>
<dbReference type="InterPro" id="IPR007110">
    <property type="entry name" value="Ig-like_dom"/>
</dbReference>
<dbReference type="InterPro" id="IPR003599">
    <property type="entry name" value="Ig_sub"/>
</dbReference>
<dbReference type="GO" id="GO:0032729">
    <property type="term" value="P:positive regulation of type II interferon production"/>
    <property type="evidence" value="ECO:0007669"/>
    <property type="project" value="TreeGrafter"/>
</dbReference>
<dbReference type="GeneID" id="103060093"/>